<reference evidence="3 4" key="1">
    <citation type="submission" date="2017-07" db="EMBL/GenBank/DDBJ databases">
        <title>Leptospira spp. isolated from tropical soils.</title>
        <authorList>
            <person name="Thibeaux R."/>
            <person name="Iraola G."/>
            <person name="Ferres I."/>
            <person name="Bierque E."/>
            <person name="Girault D."/>
            <person name="Soupe-Gilbert M.-E."/>
            <person name="Picardeau M."/>
            <person name="Goarant C."/>
        </authorList>
    </citation>
    <scope>NUCLEOTIDE SEQUENCE [LARGE SCALE GENOMIC DNA]</scope>
    <source>
        <strain evidence="1 4">FH2-B-C1</strain>
        <strain evidence="2 3">FH2-B-D1</strain>
    </source>
</reference>
<dbReference type="Proteomes" id="UP000232188">
    <property type="component" value="Unassembled WGS sequence"/>
</dbReference>
<organism evidence="1 4">
    <name type="scientific">Leptospira adleri</name>
    <dbReference type="NCBI Taxonomy" id="2023186"/>
    <lineage>
        <taxon>Bacteria</taxon>
        <taxon>Pseudomonadati</taxon>
        <taxon>Spirochaetota</taxon>
        <taxon>Spirochaetia</taxon>
        <taxon>Leptospirales</taxon>
        <taxon>Leptospiraceae</taxon>
        <taxon>Leptospira</taxon>
    </lineage>
</organism>
<comment type="caution">
    <text evidence="1">The sequence shown here is derived from an EMBL/GenBank/DDBJ whole genome shotgun (WGS) entry which is preliminary data.</text>
</comment>
<evidence type="ECO:0000313" key="2">
    <source>
        <dbReference type="EMBL" id="PJZ63926.1"/>
    </source>
</evidence>
<keyword evidence="3" id="KW-1185">Reference proteome</keyword>
<dbReference type="EMBL" id="NPDV01000008">
    <property type="protein sequence ID" value="PJZ53266.1"/>
    <property type="molecule type" value="Genomic_DNA"/>
</dbReference>
<name>A0A2M9YNY7_9LEPT</name>
<proteinExistence type="predicted"/>
<evidence type="ECO:0000313" key="4">
    <source>
        <dbReference type="Proteomes" id="UP000232188"/>
    </source>
</evidence>
<evidence type="ECO:0000313" key="1">
    <source>
        <dbReference type="EMBL" id="PJZ53266.1"/>
    </source>
</evidence>
<dbReference type="EMBL" id="NPDU01000001">
    <property type="protein sequence ID" value="PJZ63926.1"/>
    <property type="molecule type" value="Genomic_DNA"/>
</dbReference>
<accession>A0A2M9YNY7</accession>
<evidence type="ECO:0000313" key="3">
    <source>
        <dbReference type="Proteomes" id="UP000232149"/>
    </source>
</evidence>
<sequence length="90" mass="10445">MQIDCYDRSALAHVPFCFPRIEGSFRANPSKSMSSYFSGSTADRARLKTLFFWKYQFVLTDLETHRLPYKRFSVFPLTGGPGRPNWLKTT</sequence>
<dbReference type="AlphaFoldDB" id="A0A2M9YNY7"/>
<gene>
    <name evidence="2" type="ORF">CH376_00420</name>
    <name evidence="1" type="ORF">CH380_10690</name>
</gene>
<protein>
    <submittedName>
        <fullName evidence="1">Uncharacterized protein</fullName>
    </submittedName>
</protein>
<dbReference type="Proteomes" id="UP000232149">
    <property type="component" value="Unassembled WGS sequence"/>
</dbReference>